<protein>
    <submittedName>
        <fullName evidence="3">Uncharacterized protein</fullName>
    </submittedName>
</protein>
<evidence type="ECO:0000256" key="2">
    <source>
        <dbReference type="SAM" id="Phobius"/>
    </source>
</evidence>
<keyword evidence="2" id="KW-1133">Transmembrane helix</keyword>
<feature type="compositionally biased region" description="Low complexity" evidence="1">
    <location>
        <begin position="49"/>
        <end position="81"/>
    </location>
</feature>
<evidence type="ECO:0000256" key="1">
    <source>
        <dbReference type="SAM" id="MobiDB-lite"/>
    </source>
</evidence>
<keyword evidence="2" id="KW-0812">Transmembrane</keyword>
<reference evidence="4" key="1">
    <citation type="journal article" date="2019" name="Int. J. Syst. Evol. Microbiol.">
        <title>The Global Catalogue of Microorganisms (GCM) 10K type strain sequencing project: providing services to taxonomists for standard genome sequencing and annotation.</title>
        <authorList>
            <consortium name="The Broad Institute Genomics Platform"/>
            <consortium name="The Broad Institute Genome Sequencing Center for Infectious Disease"/>
            <person name="Wu L."/>
            <person name="Ma J."/>
        </authorList>
    </citation>
    <scope>NUCLEOTIDE SEQUENCE [LARGE SCALE GENOMIC DNA]</scope>
    <source>
        <strain evidence="4">TISTR 1514</strain>
    </source>
</reference>
<feature type="compositionally biased region" description="Polar residues" evidence="1">
    <location>
        <begin position="1"/>
        <end position="27"/>
    </location>
</feature>
<keyword evidence="4" id="KW-1185">Reference proteome</keyword>
<proteinExistence type="predicted"/>
<feature type="compositionally biased region" description="Gly residues" evidence="1">
    <location>
        <begin position="82"/>
        <end position="112"/>
    </location>
</feature>
<accession>A0ABW5UV79</accession>
<dbReference type="EMBL" id="JBHUNE010000003">
    <property type="protein sequence ID" value="MFD2757572.1"/>
    <property type="molecule type" value="Genomic_DNA"/>
</dbReference>
<feature type="transmembrane region" description="Helical" evidence="2">
    <location>
        <begin position="157"/>
        <end position="182"/>
    </location>
</feature>
<keyword evidence="2" id="KW-0472">Membrane</keyword>
<organism evidence="3 4">
    <name type="scientific">Gulosibacter faecalis</name>
    <dbReference type="NCBI Taxonomy" id="272240"/>
    <lineage>
        <taxon>Bacteria</taxon>
        <taxon>Bacillati</taxon>
        <taxon>Actinomycetota</taxon>
        <taxon>Actinomycetes</taxon>
        <taxon>Micrococcales</taxon>
        <taxon>Microbacteriaceae</taxon>
        <taxon>Gulosibacter</taxon>
    </lineage>
</organism>
<dbReference type="RefSeq" id="WP_019618117.1">
    <property type="nucleotide sequence ID" value="NZ_JBHUNE010000003.1"/>
</dbReference>
<feature type="compositionally biased region" description="Gly residues" evidence="1">
    <location>
        <begin position="133"/>
        <end position="143"/>
    </location>
</feature>
<gene>
    <name evidence="3" type="ORF">ACFSW7_04160</name>
</gene>
<sequence>MSNQFPPTGNGQGDAQNPGQFQNPNQSGGYGAPEQSNSGYGASTGGYQGYQPQSGYQGYGSPDQNQQGQQSGYGSYDQGQQSSGGYGGYGQQSGGGYGGYGQQDQQGQGGQQVYGAANTGYGQPGQGQQPGQPYGGAYGGGYGEQPPQGGKKKGFPVWAWIVTGVVVLALIGGGIWGGIAIFGGGNDYNIESDKTVSDVDVDYKGDWEDYGQGSYMNDDMTCVYYAGFESGVTGIDPDDVEGSMQDAVEEAAGSSSGTSVTAEKLQNIDKADTEGVNVEFVLYEIAPESGEGVGYMALHPFSDSGEMLMMAGICQGSGDIDEDTFKDMMADTDFTLHPED</sequence>
<name>A0ABW5UV79_9MICO</name>
<comment type="caution">
    <text evidence="3">The sequence shown here is derived from an EMBL/GenBank/DDBJ whole genome shotgun (WGS) entry which is preliminary data.</text>
</comment>
<evidence type="ECO:0000313" key="3">
    <source>
        <dbReference type="EMBL" id="MFD2757572.1"/>
    </source>
</evidence>
<dbReference type="Proteomes" id="UP001597492">
    <property type="component" value="Unassembled WGS sequence"/>
</dbReference>
<evidence type="ECO:0000313" key="4">
    <source>
        <dbReference type="Proteomes" id="UP001597492"/>
    </source>
</evidence>
<feature type="region of interest" description="Disordered" evidence="1">
    <location>
        <begin position="1"/>
        <end position="149"/>
    </location>
</feature>